<reference evidence="3 6" key="2">
    <citation type="submission" date="2019-09" db="EMBL/GenBank/DDBJ databases">
        <title>Draft genome sequencing of Hungatella hathewayi 123Y-2.</title>
        <authorList>
            <person name="Lv Q."/>
            <person name="Li S."/>
        </authorList>
    </citation>
    <scope>NUCLEOTIDE SEQUENCE [LARGE SCALE GENOMIC DNA]</scope>
    <source>
        <strain evidence="3 6">123Y-2</strain>
    </source>
</reference>
<evidence type="ECO:0000313" key="5">
    <source>
        <dbReference type="Proteomes" id="UP000263014"/>
    </source>
</evidence>
<protein>
    <submittedName>
        <fullName evidence="3">AAA family ATPase</fullName>
    </submittedName>
    <submittedName>
        <fullName evidence="4">ParA family protein</fullName>
    </submittedName>
</protein>
<dbReference type="InterPro" id="IPR027417">
    <property type="entry name" value="P-loop_NTPase"/>
</dbReference>
<name>A0A174WSU0_9FIRM</name>
<proteinExistence type="predicted"/>
<evidence type="ECO:0000259" key="2">
    <source>
        <dbReference type="Pfam" id="PF13614"/>
    </source>
</evidence>
<evidence type="ECO:0000256" key="1">
    <source>
        <dbReference type="SAM" id="MobiDB-lite"/>
    </source>
</evidence>
<dbReference type="OrthoDB" id="1705293at2"/>
<dbReference type="EMBL" id="WNME01000003">
    <property type="protein sequence ID" value="MUB62608.1"/>
    <property type="molecule type" value="Genomic_DNA"/>
</dbReference>
<dbReference type="RefSeq" id="WP_006777365.1">
    <property type="nucleotide sequence ID" value="NZ_CABJBJ010000011.1"/>
</dbReference>
<dbReference type="Proteomes" id="UP000434223">
    <property type="component" value="Unassembled WGS sequence"/>
</dbReference>
<evidence type="ECO:0000313" key="3">
    <source>
        <dbReference type="EMBL" id="MUB62608.1"/>
    </source>
</evidence>
<feature type="compositionally biased region" description="Basic and acidic residues" evidence="1">
    <location>
        <begin position="11"/>
        <end position="22"/>
    </location>
</feature>
<evidence type="ECO:0000313" key="4">
    <source>
        <dbReference type="EMBL" id="RGJ06126.1"/>
    </source>
</evidence>
<dbReference type="EMBL" id="QSON01000003">
    <property type="protein sequence ID" value="RGJ06126.1"/>
    <property type="molecule type" value="Genomic_DNA"/>
</dbReference>
<accession>A0A174WSU0</accession>
<organism evidence="4 5">
    <name type="scientific">Hungatella hathewayi</name>
    <dbReference type="NCBI Taxonomy" id="154046"/>
    <lineage>
        <taxon>Bacteria</taxon>
        <taxon>Bacillati</taxon>
        <taxon>Bacillota</taxon>
        <taxon>Clostridia</taxon>
        <taxon>Lachnospirales</taxon>
        <taxon>Lachnospiraceae</taxon>
        <taxon>Hungatella</taxon>
    </lineage>
</organism>
<dbReference type="GeneID" id="93150386"/>
<sequence>MLNFKGKKRVDKSDSKEEPETGKRKAQVLAVWGSPGCGKTTISVKIAKYLAEKKKNVILVISDMTVPMIPCICPMDELENIWSLGNVLAAPHITKGLIEENCIVHKKIKYLAMLGMLRGENEYTYAPYEAEQALEFLAGLRELSSYIIIDCGSYIANDILSAVALMEADAVLQMVNCDLKSISYLASQLPLLQEPKWKVERHLKAINNIKGQEAINHMEQVLGKVSFQIPSASEVTEQGMAGNLLAGLEGKKSRGFNNEIERIVKEVYGC</sequence>
<feature type="domain" description="AAA" evidence="2">
    <location>
        <begin position="36"/>
        <end position="189"/>
    </location>
</feature>
<dbReference type="AlphaFoldDB" id="A0A174WSU0"/>
<feature type="compositionally biased region" description="Basic residues" evidence="1">
    <location>
        <begin position="1"/>
        <end position="10"/>
    </location>
</feature>
<reference evidence="4 5" key="1">
    <citation type="submission" date="2018-08" db="EMBL/GenBank/DDBJ databases">
        <title>A genome reference for cultivated species of the human gut microbiota.</title>
        <authorList>
            <person name="Zou Y."/>
            <person name="Xue W."/>
            <person name="Luo G."/>
        </authorList>
    </citation>
    <scope>NUCLEOTIDE SEQUENCE [LARGE SCALE GENOMIC DNA]</scope>
    <source>
        <strain evidence="4 5">TM09-12</strain>
    </source>
</reference>
<dbReference type="Pfam" id="PF13614">
    <property type="entry name" value="AAA_31"/>
    <property type="match status" value="1"/>
</dbReference>
<evidence type="ECO:0000313" key="6">
    <source>
        <dbReference type="Proteomes" id="UP000434223"/>
    </source>
</evidence>
<gene>
    <name evidence="4" type="ORF">DXD79_09040</name>
    <name evidence="3" type="ORF">GNE07_05945</name>
</gene>
<comment type="caution">
    <text evidence="4">The sequence shown here is derived from an EMBL/GenBank/DDBJ whole genome shotgun (WGS) entry which is preliminary data.</text>
</comment>
<dbReference type="Proteomes" id="UP000263014">
    <property type="component" value="Unassembled WGS sequence"/>
</dbReference>
<dbReference type="Gene3D" id="3.40.50.300">
    <property type="entry name" value="P-loop containing nucleotide triphosphate hydrolases"/>
    <property type="match status" value="1"/>
</dbReference>
<dbReference type="SUPFAM" id="SSF52540">
    <property type="entry name" value="P-loop containing nucleoside triphosphate hydrolases"/>
    <property type="match status" value="1"/>
</dbReference>
<dbReference type="InterPro" id="IPR025669">
    <property type="entry name" value="AAA_dom"/>
</dbReference>
<feature type="region of interest" description="Disordered" evidence="1">
    <location>
        <begin position="1"/>
        <end position="22"/>
    </location>
</feature>